<feature type="transmembrane region" description="Helical" evidence="10">
    <location>
        <begin position="360"/>
        <end position="380"/>
    </location>
</feature>
<evidence type="ECO:0000256" key="3">
    <source>
        <dbReference type="ARBA" id="ARBA00022801"/>
    </source>
</evidence>
<dbReference type="GO" id="GO:0009002">
    <property type="term" value="F:serine-type D-Ala-D-Ala carboxypeptidase activity"/>
    <property type="evidence" value="ECO:0007669"/>
    <property type="project" value="InterPro"/>
</dbReference>
<evidence type="ECO:0000256" key="11">
    <source>
        <dbReference type="SAM" id="SignalP"/>
    </source>
</evidence>
<organism evidence="13 14">
    <name type="scientific">Niallia circulans</name>
    <name type="common">Bacillus circulans</name>
    <dbReference type="NCBI Taxonomy" id="1397"/>
    <lineage>
        <taxon>Bacteria</taxon>
        <taxon>Bacillati</taxon>
        <taxon>Bacillota</taxon>
        <taxon>Bacilli</taxon>
        <taxon>Bacillales</taxon>
        <taxon>Bacillaceae</taxon>
        <taxon>Niallia</taxon>
    </lineage>
</organism>
<evidence type="ECO:0000256" key="7">
    <source>
        <dbReference type="PIRSR" id="PIRSR618044-1"/>
    </source>
</evidence>
<evidence type="ECO:0000313" key="14">
    <source>
        <dbReference type="Proteomes" id="UP000319837"/>
    </source>
</evidence>
<keyword evidence="2 11" id="KW-0732">Signal</keyword>
<dbReference type="GO" id="GO:0071555">
    <property type="term" value="P:cell wall organization"/>
    <property type="evidence" value="ECO:0007669"/>
    <property type="project" value="UniProtKB-KW"/>
</dbReference>
<evidence type="ECO:0000313" key="13">
    <source>
        <dbReference type="EMBL" id="TRZ38310.1"/>
    </source>
</evidence>
<evidence type="ECO:0000256" key="10">
    <source>
        <dbReference type="SAM" id="Phobius"/>
    </source>
</evidence>
<dbReference type="SUPFAM" id="SSF56601">
    <property type="entry name" value="beta-lactamase/transpeptidase-like"/>
    <property type="match status" value="1"/>
</dbReference>
<protein>
    <submittedName>
        <fullName evidence="13">D-alanyl-D-alanine carboxypeptidase</fullName>
    </submittedName>
</protein>
<evidence type="ECO:0000256" key="4">
    <source>
        <dbReference type="ARBA" id="ARBA00022960"/>
    </source>
</evidence>
<evidence type="ECO:0000256" key="5">
    <source>
        <dbReference type="ARBA" id="ARBA00022984"/>
    </source>
</evidence>
<feature type="chain" id="PRO_5021931418" evidence="11">
    <location>
        <begin position="22"/>
        <end position="389"/>
    </location>
</feature>
<keyword evidence="3" id="KW-0378">Hydrolase</keyword>
<dbReference type="Pfam" id="PF00768">
    <property type="entry name" value="Peptidase_S11"/>
    <property type="match status" value="1"/>
</dbReference>
<feature type="active site" description="Proton acceptor" evidence="7">
    <location>
        <position position="65"/>
    </location>
</feature>
<dbReference type="AlphaFoldDB" id="A0A553SMT6"/>
<dbReference type="GO" id="GO:0006508">
    <property type="term" value="P:proteolysis"/>
    <property type="evidence" value="ECO:0007669"/>
    <property type="project" value="InterPro"/>
</dbReference>
<sequence>MKIFTAVLFLLLMLAPAAVQAADKDKEEDRLGLKGESALLLDAKTGAIIYEKNGYKKMYPASLTKIATAIYAIEKGSLDDVVSVSEHAAEEEGTSVYLESGEKVTLEKLLNGMLINSGNDAADAVAEYLDGSAAQFTRNFNEYLKNEIKVNGTHFTNPSGLYDKNHYTTAYDMALITKYALKNKEFQSIFGTKELTWEGLSWDTTLVTHHLMLKGELPYDGVNGGKTGYVDQSKQTLATSAEKKGLQLIAIVLKGDWKKDVYEDTVAMLDYGFNGFKNEFMPPGKSFSTGGKEFQTIKTELLTVPIDVTNPVITPSGQLLVQSKAGDTIQTIQLQENTPQEIQPVNETKTAVDESNNWNVAVKTTVGMIVLLIVVVAVYMNKRRRRNAE</sequence>
<dbReference type="Gene3D" id="3.40.710.10">
    <property type="entry name" value="DD-peptidase/beta-lactamase superfamily"/>
    <property type="match status" value="1"/>
</dbReference>
<keyword evidence="6" id="KW-0961">Cell wall biogenesis/degradation</keyword>
<dbReference type="GO" id="GO:0008360">
    <property type="term" value="P:regulation of cell shape"/>
    <property type="evidence" value="ECO:0007669"/>
    <property type="project" value="UniProtKB-KW"/>
</dbReference>
<proteinExistence type="inferred from homology"/>
<keyword evidence="5" id="KW-0573">Peptidoglycan synthesis</keyword>
<name>A0A553SMT6_NIACI</name>
<evidence type="ECO:0000259" key="12">
    <source>
        <dbReference type="Pfam" id="PF00768"/>
    </source>
</evidence>
<keyword evidence="10" id="KW-0472">Membrane</keyword>
<dbReference type="PANTHER" id="PTHR21581">
    <property type="entry name" value="D-ALANYL-D-ALANINE CARBOXYPEPTIDASE"/>
    <property type="match status" value="1"/>
</dbReference>
<dbReference type="RefSeq" id="WP_185766579.1">
    <property type="nucleotide sequence ID" value="NZ_RIBP01000004.1"/>
</dbReference>
<comment type="caution">
    <text evidence="13">The sequence shown here is derived from an EMBL/GenBank/DDBJ whole genome shotgun (WGS) entry which is preliminary data.</text>
</comment>
<keyword evidence="13" id="KW-0645">Protease</keyword>
<keyword evidence="4" id="KW-0133">Cell shape</keyword>
<gene>
    <name evidence="13" type="ORF">CEQ21_23195</name>
</gene>
<evidence type="ECO:0000256" key="8">
    <source>
        <dbReference type="PIRSR" id="PIRSR618044-2"/>
    </source>
</evidence>
<dbReference type="InterPro" id="IPR012338">
    <property type="entry name" value="Beta-lactam/transpept-like"/>
</dbReference>
<accession>A0A553SMT6</accession>
<dbReference type="InterPro" id="IPR018044">
    <property type="entry name" value="Peptidase_S11"/>
</dbReference>
<comment type="similarity">
    <text evidence="1 9">Belongs to the peptidase S11 family.</text>
</comment>
<feature type="domain" description="Peptidase S11 D-alanyl-D-alanine carboxypeptidase A N-terminal" evidence="12">
    <location>
        <begin position="32"/>
        <end position="254"/>
    </location>
</feature>
<dbReference type="InterPro" id="IPR001967">
    <property type="entry name" value="Peptidase_S11_N"/>
</dbReference>
<feature type="active site" description="Acyl-ester intermediate" evidence="7">
    <location>
        <position position="62"/>
    </location>
</feature>
<evidence type="ECO:0000256" key="2">
    <source>
        <dbReference type="ARBA" id="ARBA00022729"/>
    </source>
</evidence>
<dbReference type="PRINTS" id="PR00725">
    <property type="entry name" value="DADACBPTASE1"/>
</dbReference>
<feature type="binding site" evidence="8">
    <location>
        <position position="226"/>
    </location>
    <ligand>
        <name>substrate</name>
    </ligand>
</feature>
<dbReference type="GO" id="GO:0009252">
    <property type="term" value="P:peptidoglycan biosynthetic process"/>
    <property type="evidence" value="ECO:0007669"/>
    <property type="project" value="UniProtKB-KW"/>
</dbReference>
<evidence type="ECO:0000256" key="9">
    <source>
        <dbReference type="RuleBase" id="RU004016"/>
    </source>
</evidence>
<dbReference type="Proteomes" id="UP000319837">
    <property type="component" value="Unassembled WGS sequence"/>
</dbReference>
<reference evidence="14" key="1">
    <citation type="submission" date="2018-10" db="EMBL/GenBank/DDBJ databases">
        <title>FDA dAtabase for Regulatory Grade micrObial Sequences (FDA-ARGOS): Supporting development and validation of Infectious Disease Dx tests.</title>
        <authorList>
            <person name="Minogue T."/>
            <person name="Wolcott M."/>
            <person name="Wasieloski L."/>
            <person name="Aguilar W."/>
            <person name="Moore D."/>
            <person name="Tallon L."/>
            <person name="Sadzewicz L."/>
            <person name="Sengamalay N."/>
            <person name="Ott S."/>
            <person name="Godinez A."/>
            <person name="Nagaraj S."/>
            <person name="Vavikolanu K."/>
            <person name="Vyas G."/>
            <person name="Nadendla S."/>
            <person name="George J."/>
            <person name="Sichtig H."/>
        </authorList>
    </citation>
    <scope>NUCLEOTIDE SEQUENCE [LARGE SCALE GENOMIC DNA]</scope>
    <source>
        <strain evidence="14">FDAARGOS_343</strain>
    </source>
</reference>
<keyword evidence="13" id="KW-0121">Carboxypeptidase</keyword>
<dbReference type="PANTHER" id="PTHR21581:SF33">
    <property type="entry name" value="D-ALANYL-D-ALANINE CARBOXYPEPTIDASE DACB"/>
    <property type="match status" value="1"/>
</dbReference>
<keyword evidence="10" id="KW-1133">Transmembrane helix</keyword>
<evidence type="ECO:0000256" key="1">
    <source>
        <dbReference type="ARBA" id="ARBA00007164"/>
    </source>
</evidence>
<feature type="signal peptide" evidence="11">
    <location>
        <begin position="1"/>
        <end position="21"/>
    </location>
</feature>
<dbReference type="EMBL" id="RIBP01000004">
    <property type="protein sequence ID" value="TRZ38310.1"/>
    <property type="molecule type" value="Genomic_DNA"/>
</dbReference>
<feature type="active site" evidence="7">
    <location>
        <position position="117"/>
    </location>
</feature>
<evidence type="ECO:0000256" key="6">
    <source>
        <dbReference type="ARBA" id="ARBA00023316"/>
    </source>
</evidence>
<keyword evidence="10" id="KW-0812">Transmembrane</keyword>